<organism evidence="1 2">
    <name type="scientific">Crocosphaera chwakensis CCY0110</name>
    <dbReference type="NCBI Taxonomy" id="391612"/>
    <lineage>
        <taxon>Bacteria</taxon>
        <taxon>Bacillati</taxon>
        <taxon>Cyanobacteriota</taxon>
        <taxon>Cyanophyceae</taxon>
        <taxon>Oscillatoriophycideae</taxon>
        <taxon>Chroococcales</taxon>
        <taxon>Aphanothecaceae</taxon>
        <taxon>Crocosphaera</taxon>
        <taxon>Crocosphaera chwakensis</taxon>
    </lineage>
</organism>
<comment type="caution">
    <text evidence="1">The sequence shown here is derived from an EMBL/GenBank/DDBJ whole genome shotgun (WGS) entry which is preliminary data.</text>
</comment>
<evidence type="ECO:0000313" key="2">
    <source>
        <dbReference type="Proteomes" id="UP000003781"/>
    </source>
</evidence>
<keyword evidence="2" id="KW-1185">Reference proteome</keyword>
<accession>A3IZY7</accession>
<dbReference type="Proteomes" id="UP000003781">
    <property type="component" value="Unassembled WGS sequence"/>
</dbReference>
<feature type="non-terminal residue" evidence="1">
    <location>
        <position position="44"/>
    </location>
</feature>
<dbReference type="AlphaFoldDB" id="A3IZY7"/>
<dbReference type="EMBL" id="AAXW01000133">
    <property type="protein sequence ID" value="EAZ87957.1"/>
    <property type="molecule type" value="Genomic_DNA"/>
</dbReference>
<gene>
    <name evidence="1" type="ORF">CY0110_02849</name>
</gene>
<reference evidence="1 2" key="1">
    <citation type="submission" date="2007-03" db="EMBL/GenBank/DDBJ databases">
        <authorList>
            <person name="Stal L."/>
            <person name="Ferriera S."/>
            <person name="Johnson J."/>
            <person name="Kravitz S."/>
            <person name="Beeson K."/>
            <person name="Sutton G."/>
            <person name="Rogers Y.-H."/>
            <person name="Friedman R."/>
            <person name="Frazier M."/>
            <person name="Venter J.C."/>
        </authorList>
    </citation>
    <scope>NUCLEOTIDE SEQUENCE [LARGE SCALE GENOMIC DNA]</scope>
    <source>
        <strain evidence="1 2">CCY0110</strain>
    </source>
</reference>
<protein>
    <submittedName>
        <fullName evidence="1">Uncharacterized protein</fullName>
    </submittedName>
</protein>
<name>A3IZY7_9CHRO</name>
<sequence length="44" mass="5368">MAQTRFQFNRKLVRHFIETAQPYFFPTESRNTTESGRVRYITKN</sequence>
<evidence type="ECO:0000313" key="1">
    <source>
        <dbReference type="EMBL" id="EAZ87957.1"/>
    </source>
</evidence>
<proteinExistence type="predicted"/>